<evidence type="ECO:0000256" key="1">
    <source>
        <dbReference type="SAM" id="MobiDB-lite"/>
    </source>
</evidence>
<dbReference type="Proteomes" id="UP000054279">
    <property type="component" value="Unassembled WGS sequence"/>
</dbReference>
<dbReference type="EMBL" id="KN837161">
    <property type="protein sequence ID" value="KIJ38369.1"/>
    <property type="molecule type" value="Genomic_DNA"/>
</dbReference>
<evidence type="ECO:0000313" key="3">
    <source>
        <dbReference type="Proteomes" id="UP000054279"/>
    </source>
</evidence>
<keyword evidence="3" id="KW-1185">Reference proteome</keyword>
<gene>
    <name evidence="2" type="ORF">M422DRAFT_781466</name>
</gene>
<protein>
    <submittedName>
        <fullName evidence="2">Uncharacterized protein</fullName>
    </submittedName>
</protein>
<reference evidence="2 3" key="1">
    <citation type="submission" date="2014-06" db="EMBL/GenBank/DDBJ databases">
        <title>Evolutionary Origins and Diversification of the Mycorrhizal Mutualists.</title>
        <authorList>
            <consortium name="DOE Joint Genome Institute"/>
            <consortium name="Mycorrhizal Genomics Consortium"/>
            <person name="Kohler A."/>
            <person name="Kuo A."/>
            <person name="Nagy L.G."/>
            <person name="Floudas D."/>
            <person name="Copeland A."/>
            <person name="Barry K.W."/>
            <person name="Cichocki N."/>
            <person name="Veneault-Fourrey C."/>
            <person name="LaButti K."/>
            <person name="Lindquist E.A."/>
            <person name="Lipzen A."/>
            <person name="Lundell T."/>
            <person name="Morin E."/>
            <person name="Murat C."/>
            <person name="Riley R."/>
            <person name="Ohm R."/>
            <person name="Sun H."/>
            <person name="Tunlid A."/>
            <person name="Henrissat B."/>
            <person name="Grigoriev I.V."/>
            <person name="Hibbett D.S."/>
            <person name="Martin F."/>
        </authorList>
    </citation>
    <scope>NUCLEOTIDE SEQUENCE [LARGE SCALE GENOMIC DNA]</scope>
    <source>
        <strain evidence="2 3">SS14</strain>
    </source>
</reference>
<feature type="non-terminal residue" evidence="2">
    <location>
        <position position="103"/>
    </location>
</feature>
<dbReference type="AlphaFoldDB" id="A0A0C9UU57"/>
<evidence type="ECO:0000313" key="2">
    <source>
        <dbReference type="EMBL" id="KIJ38369.1"/>
    </source>
</evidence>
<organism evidence="2 3">
    <name type="scientific">Sphaerobolus stellatus (strain SS14)</name>
    <dbReference type="NCBI Taxonomy" id="990650"/>
    <lineage>
        <taxon>Eukaryota</taxon>
        <taxon>Fungi</taxon>
        <taxon>Dikarya</taxon>
        <taxon>Basidiomycota</taxon>
        <taxon>Agaricomycotina</taxon>
        <taxon>Agaricomycetes</taxon>
        <taxon>Phallomycetidae</taxon>
        <taxon>Geastrales</taxon>
        <taxon>Sphaerobolaceae</taxon>
        <taxon>Sphaerobolus</taxon>
    </lineage>
</organism>
<feature type="region of interest" description="Disordered" evidence="1">
    <location>
        <begin position="59"/>
        <end position="103"/>
    </location>
</feature>
<feature type="compositionally biased region" description="Low complexity" evidence="1">
    <location>
        <begin position="70"/>
        <end position="96"/>
    </location>
</feature>
<dbReference type="HOGENOM" id="CLU_2270279_0_0_1"/>
<sequence>MGWTQRCVLDSQLLLPSHTLKHHPSNESGVTKDKFERLTVGSRSQSDCVRWCERIAEESSGVDEPTKFGSLSSRSRTASSSSSTSHATSTIRAQSRSLRRRRQ</sequence>
<accession>A0A0C9UU57</accession>
<name>A0A0C9UU57_SPHS4</name>
<proteinExistence type="predicted"/>